<dbReference type="PANTHER" id="PTHR30528">
    <property type="entry name" value="CYTOPLASMIC PROTEIN"/>
    <property type="match status" value="1"/>
</dbReference>
<proteinExistence type="predicted"/>
<gene>
    <name evidence="1" type="ORF">ACFO6Q_15245</name>
</gene>
<evidence type="ECO:0000313" key="2">
    <source>
        <dbReference type="Proteomes" id="UP001595886"/>
    </source>
</evidence>
<protein>
    <submittedName>
        <fullName evidence="1">Winged helix-turn-helix domain-containing protein</fullName>
    </submittedName>
</protein>
<dbReference type="PANTHER" id="PTHR30528:SF0">
    <property type="entry name" value="CYTOPLASMIC PROTEIN"/>
    <property type="match status" value="1"/>
</dbReference>
<comment type="caution">
    <text evidence="1">The sequence shown here is derived from an EMBL/GenBank/DDBJ whole genome shotgun (WGS) entry which is preliminary data.</text>
</comment>
<dbReference type="Proteomes" id="UP001595886">
    <property type="component" value="Unassembled WGS sequence"/>
</dbReference>
<dbReference type="EMBL" id="JBHSHD010000010">
    <property type="protein sequence ID" value="MFC4821687.1"/>
    <property type="molecule type" value="Genomic_DNA"/>
</dbReference>
<dbReference type="RefSeq" id="WP_380021960.1">
    <property type="nucleotide sequence ID" value="NZ_JBHSHD010000010.1"/>
</dbReference>
<dbReference type="InterPro" id="IPR009351">
    <property type="entry name" value="AlkZ-like"/>
</dbReference>
<evidence type="ECO:0000313" key="1">
    <source>
        <dbReference type="EMBL" id="MFC4821687.1"/>
    </source>
</evidence>
<accession>A0ABV9QX64</accession>
<reference evidence="2" key="1">
    <citation type="journal article" date="2019" name="Int. J. Syst. Evol. Microbiol.">
        <title>The Global Catalogue of Microorganisms (GCM) 10K type strain sequencing project: providing services to taxonomists for standard genome sequencing and annotation.</title>
        <authorList>
            <consortium name="The Broad Institute Genomics Platform"/>
            <consortium name="The Broad Institute Genome Sequencing Center for Infectious Disease"/>
            <person name="Wu L."/>
            <person name="Ma J."/>
        </authorList>
    </citation>
    <scope>NUCLEOTIDE SEQUENCE [LARGE SCALE GENOMIC DNA]</scope>
    <source>
        <strain evidence="2">CCUG 30340</strain>
    </source>
</reference>
<name>A0ABV9QX64_9GAMM</name>
<sequence>MTTSIRLGTHQARLLHLAAQGLLARPGRRARKADVLAAIARMRVLQIDTINVVARSPYLVLFSRLGAYRKEWLEEWLAEGAIFECWAHEASFAPIVDYALHRRHGEGRDGHWSMKHARRMHREHAAGMDGLLAHVRERGAVKAADFERQDGAGGGGWWGWKNEKRWLEALFALGELMIARRENFQRVYDLGERVRAAAQANGHAAAHAEVSEAQMRREFVLGAVRALGVAQARWINDYFRSGRKLKDADLDPFVEAGELLRVEVEGWKQPGYVHPDHAQALAAAAAGRLRATRTTLLSPFDPVVWDRERAAAMFGFDYRIECYVPAPKRKYGYYVLPILHRGRLVGRLDAKAHRADGVFEVKALHLEDGVEADTTLAAALAGAIGECAQWHATPQVEVGRCEPKAFRRLLREAIAASGTR</sequence>
<keyword evidence="2" id="KW-1185">Reference proteome</keyword>
<dbReference type="Pfam" id="PF06224">
    <property type="entry name" value="AlkZ-like"/>
    <property type="match status" value="1"/>
</dbReference>
<organism evidence="1 2">
    <name type="scientific">Dokdonella ginsengisoli</name>
    <dbReference type="NCBI Taxonomy" id="363846"/>
    <lineage>
        <taxon>Bacteria</taxon>
        <taxon>Pseudomonadati</taxon>
        <taxon>Pseudomonadota</taxon>
        <taxon>Gammaproteobacteria</taxon>
        <taxon>Lysobacterales</taxon>
        <taxon>Rhodanobacteraceae</taxon>
        <taxon>Dokdonella</taxon>
    </lineage>
</organism>